<keyword evidence="2" id="KW-0808">Transferase</keyword>
<organism evidence="3">
    <name type="scientific">Chlorobaculum parvum</name>
    <dbReference type="NCBI Taxonomy" id="274539"/>
    <lineage>
        <taxon>Bacteria</taxon>
        <taxon>Pseudomonadati</taxon>
        <taxon>Chlorobiota</taxon>
        <taxon>Chlorobiia</taxon>
        <taxon>Chlorobiales</taxon>
        <taxon>Chlorobiaceae</taxon>
        <taxon>Chlorobaculum</taxon>
    </lineage>
</organism>
<comment type="caution">
    <text evidence="3">The sequence shown here is derived from an EMBL/GenBank/DDBJ whole genome shotgun (WGS) entry which is preliminary data.</text>
</comment>
<sequence length="355" mass="40705">MWRINRIFRFMKREHKLKLRQGFARLLQAVSRRMAGRFDGEVRTIAILLPERYGDCVLLTELFAQIRAALPEATIHLIAFRKVSAVFFKSDPNVASIFNIKSGLLAWLKFVRNNRFDVLFNPKDSMSVSFLFQSFLLRARLKVAHRHDYHERIYDRMIDKDYYDHVTERNAGLFDILGVTVPGGKTIRPYVPPLPVSQVMHDFAGSIAGKGYIGLNLSSGSVGKYWPKEKWAEFVRNYPEERFVVFASAKDHEDKLLLERELDNVLPLPLTATLGEVDVVMQELKLLVSPDTSLVHMAACHDLPVVALYRDRRNDWTRFAPLSTNHEIVVSSSDLVGDIGVDAVQQAFRKVYARL</sequence>
<gene>
    <name evidence="3" type="ORF">ENL07_11410</name>
</gene>
<dbReference type="CDD" id="cd03789">
    <property type="entry name" value="GT9_LPS_heptosyltransferase"/>
    <property type="match status" value="1"/>
</dbReference>
<dbReference type="SUPFAM" id="SSF53756">
    <property type="entry name" value="UDP-Glycosyltransferase/glycogen phosphorylase"/>
    <property type="match status" value="1"/>
</dbReference>
<dbReference type="AlphaFoldDB" id="A0A7C5DFQ3"/>
<dbReference type="PANTHER" id="PTHR30160">
    <property type="entry name" value="TETRAACYLDISACCHARIDE 4'-KINASE-RELATED"/>
    <property type="match status" value="1"/>
</dbReference>
<accession>A0A7C5DFQ3</accession>
<dbReference type="Gene3D" id="3.40.50.2000">
    <property type="entry name" value="Glycogen Phosphorylase B"/>
    <property type="match status" value="2"/>
</dbReference>
<evidence type="ECO:0000256" key="1">
    <source>
        <dbReference type="ARBA" id="ARBA00022676"/>
    </source>
</evidence>
<dbReference type="GO" id="GO:0009244">
    <property type="term" value="P:lipopolysaccharide core region biosynthetic process"/>
    <property type="evidence" value="ECO:0007669"/>
    <property type="project" value="TreeGrafter"/>
</dbReference>
<dbReference type="Proteomes" id="UP000886058">
    <property type="component" value="Unassembled WGS sequence"/>
</dbReference>
<protein>
    <submittedName>
        <fullName evidence="3">Lipopolysaccharide heptosyltransferase family protein</fullName>
    </submittedName>
</protein>
<evidence type="ECO:0000313" key="3">
    <source>
        <dbReference type="EMBL" id="HHE33192.1"/>
    </source>
</evidence>
<dbReference type="EMBL" id="DRSQ01000240">
    <property type="protein sequence ID" value="HHE33192.1"/>
    <property type="molecule type" value="Genomic_DNA"/>
</dbReference>
<dbReference type="GO" id="GO:0005829">
    <property type="term" value="C:cytosol"/>
    <property type="evidence" value="ECO:0007669"/>
    <property type="project" value="TreeGrafter"/>
</dbReference>
<dbReference type="GO" id="GO:0008713">
    <property type="term" value="F:ADP-heptose-lipopolysaccharide heptosyltransferase activity"/>
    <property type="evidence" value="ECO:0007669"/>
    <property type="project" value="TreeGrafter"/>
</dbReference>
<proteinExistence type="predicted"/>
<reference evidence="3" key="1">
    <citation type="journal article" date="2020" name="mSystems">
        <title>Genome- and Community-Level Interaction Insights into Carbon Utilization and Element Cycling Functions of Hydrothermarchaeota in Hydrothermal Sediment.</title>
        <authorList>
            <person name="Zhou Z."/>
            <person name="Liu Y."/>
            <person name="Xu W."/>
            <person name="Pan J."/>
            <person name="Luo Z.H."/>
            <person name="Li M."/>
        </authorList>
    </citation>
    <scope>NUCLEOTIDE SEQUENCE [LARGE SCALE GENOMIC DNA]</scope>
    <source>
        <strain evidence="3">HyVt-633</strain>
    </source>
</reference>
<dbReference type="InterPro" id="IPR002201">
    <property type="entry name" value="Glyco_trans_9"/>
</dbReference>
<evidence type="ECO:0000256" key="2">
    <source>
        <dbReference type="ARBA" id="ARBA00022679"/>
    </source>
</evidence>
<name>A0A7C5DFQ3_9CHLB</name>
<dbReference type="Pfam" id="PF01075">
    <property type="entry name" value="Glyco_transf_9"/>
    <property type="match status" value="1"/>
</dbReference>
<dbReference type="InterPro" id="IPR051199">
    <property type="entry name" value="LPS_LOS_Heptosyltrfase"/>
</dbReference>
<keyword evidence="1" id="KW-0328">Glycosyltransferase</keyword>